<keyword evidence="1" id="KW-0479">Metal-binding</keyword>
<dbReference type="Proteomes" id="UP000087171">
    <property type="component" value="Unplaced"/>
</dbReference>
<protein>
    <submittedName>
        <fullName evidence="7">Uncharacterized protein LOC101511314</fullName>
    </submittedName>
</protein>
<proteinExistence type="predicted"/>
<dbReference type="GO" id="GO:0016567">
    <property type="term" value="P:protein ubiquitination"/>
    <property type="evidence" value="ECO:0007669"/>
    <property type="project" value="TreeGrafter"/>
</dbReference>
<dbReference type="InterPro" id="IPR013083">
    <property type="entry name" value="Znf_RING/FYVE/PHD"/>
</dbReference>
<dbReference type="RefSeq" id="XP_004515463.1">
    <property type="nucleotide sequence ID" value="XM_004515406.1"/>
</dbReference>
<dbReference type="GeneID" id="101511314"/>
<keyword evidence="2 4" id="KW-0863">Zinc-finger</keyword>
<keyword evidence="6" id="KW-1185">Reference proteome</keyword>
<dbReference type="PaxDb" id="3827-XP_004515463.1"/>
<dbReference type="PROSITE" id="PS50089">
    <property type="entry name" value="ZF_RING_2"/>
    <property type="match status" value="1"/>
</dbReference>
<sequence>MESFIHLSVKPSHVPILPISHDISSYKNCFYIDFYYSNTILFLGFDFLNSTNNPTSIYIERLFIPVEILCNCREMNHNIAIYNHFDSVPTYILDAILPGLEECARKMVVENDEGRDTLEMKLWLHVTTTLRPIEEEEDEDDRNQNDNGQIQQIVDSLEILEIDHSSFDSIEECSICLEKFCDSLKSEIVNTKCSHFFHKDCIVSWIKRCINRSSNYSCPLCRGQII</sequence>
<dbReference type="KEGG" id="cam:101511314"/>
<gene>
    <name evidence="7" type="primary">LOC101511314</name>
</gene>
<dbReference type="PANTHER" id="PTHR45969">
    <property type="entry name" value="RING ZINC FINGER PROTEIN-RELATED"/>
    <property type="match status" value="1"/>
</dbReference>
<evidence type="ECO:0000256" key="3">
    <source>
        <dbReference type="ARBA" id="ARBA00022833"/>
    </source>
</evidence>
<dbReference type="AlphaFoldDB" id="A0A1S2Z5J0"/>
<reference evidence="7" key="1">
    <citation type="submission" date="2025-08" db="UniProtKB">
        <authorList>
            <consortium name="RefSeq"/>
        </authorList>
    </citation>
    <scope>IDENTIFICATION</scope>
    <source>
        <tissue evidence="7">Etiolated seedlings</tissue>
    </source>
</reference>
<evidence type="ECO:0000313" key="6">
    <source>
        <dbReference type="Proteomes" id="UP000087171"/>
    </source>
</evidence>
<dbReference type="OrthoDB" id="1433798at2759"/>
<dbReference type="PANTHER" id="PTHR45969:SF69">
    <property type="entry name" value="FINGER DOMAIN PROTEIN, PUTATIVE (AFU_ORTHOLOGUE AFUA_3G12190)-RELATED"/>
    <property type="match status" value="1"/>
</dbReference>
<dbReference type="SMART" id="SM00184">
    <property type="entry name" value="RING"/>
    <property type="match status" value="1"/>
</dbReference>
<dbReference type="SUPFAM" id="SSF57850">
    <property type="entry name" value="RING/U-box"/>
    <property type="match status" value="1"/>
</dbReference>
<evidence type="ECO:0000256" key="2">
    <source>
        <dbReference type="ARBA" id="ARBA00022771"/>
    </source>
</evidence>
<accession>A0A1S2Z5J0</accession>
<dbReference type="Gene3D" id="3.30.40.10">
    <property type="entry name" value="Zinc/RING finger domain, C3HC4 (zinc finger)"/>
    <property type="match status" value="1"/>
</dbReference>
<organism evidence="6 7">
    <name type="scientific">Cicer arietinum</name>
    <name type="common">Chickpea</name>
    <name type="synonym">Garbanzo</name>
    <dbReference type="NCBI Taxonomy" id="3827"/>
    <lineage>
        <taxon>Eukaryota</taxon>
        <taxon>Viridiplantae</taxon>
        <taxon>Streptophyta</taxon>
        <taxon>Embryophyta</taxon>
        <taxon>Tracheophyta</taxon>
        <taxon>Spermatophyta</taxon>
        <taxon>Magnoliopsida</taxon>
        <taxon>eudicotyledons</taxon>
        <taxon>Gunneridae</taxon>
        <taxon>Pentapetalae</taxon>
        <taxon>rosids</taxon>
        <taxon>fabids</taxon>
        <taxon>Fabales</taxon>
        <taxon>Fabaceae</taxon>
        <taxon>Papilionoideae</taxon>
        <taxon>50 kb inversion clade</taxon>
        <taxon>NPAAA clade</taxon>
        <taxon>Hologalegina</taxon>
        <taxon>IRL clade</taxon>
        <taxon>Cicereae</taxon>
        <taxon>Cicer</taxon>
    </lineage>
</organism>
<dbReference type="GO" id="GO:0008270">
    <property type="term" value="F:zinc ion binding"/>
    <property type="evidence" value="ECO:0007669"/>
    <property type="project" value="UniProtKB-KW"/>
</dbReference>
<dbReference type="GO" id="GO:0061630">
    <property type="term" value="F:ubiquitin protein ligase activity"/>
    <property type="evidence" value="ECO:0007669"/>
    <property type="project" value="TreeGrafter"/>
</dbReference>
<evidence type="ECO:0000256" key="1">
    <source>
        <dbReference type="ARBA" id="ARBA00022723"/>
    </source>
</evidence>
<name>A0A1S2Z5J0_CICAR</name>
<feature type="domain" description="RING-type" evidence="5">
    <location>
        <begin position="173"/>
        <end position="222"/>
    </location>
</feature>
<keyword evidence="3" id="KW-0862">Zinc</keyword>
<evidence type="ECO:0000313" key="7">
    <source>
        <dbReference type="RefSeq" id="XP_004515463.1"/>
    </source>
</evidence>
<evidence type="ECO:0000256" key="4">
    <source>
        <dbReference type="PROSITE-ProRule" id="PRU00175"/>
    </source>
</evidence>
<evidence type="ECO:0000259" key="5">
    <source>
        <dbReference type="PROSITE" id="PS50089"/>
    </source>
</evidence>
<dbReference type="InterPro" id="IPR001841">
    <property type="entry name" value="Znf_RING"/>
</dbReference>
<dbReference type="Pfam" id="PF13639">
    <property type="entry name" value="zf-RING_2"/>
    <property type="match status" value="1"/>
</dbReference>